<gene>
    <name evidence="1" type="ORF">OED52_10790</name>
</gene>
<keyword evidence="2" id="KW-1185">Reference proteome</keyword>
<protein>
    <submittedName>
        <fullName evidence="1">Nuclear transport factor 2 family protein</fullName>
    </submittedName>
</protein>
<organism evidence="1 2">
    <name type="scientific">Rhodococcus sacchari</name>
    <dbReference type="NCBI Taxonomy" id="2962047"/>
    <lineage>
        <taxon>Bacteria</taxon>
        <taxon>Bacillati</taxon>
        <taxon>Actinomycetota</taxon>
        <taxon>Actinomycetes</taxon>
        <taxon>Mycobacteriales</taxon>
        <taxon>Nocardiaceae</taxon>
        <taxon>Rhodococcus</taxon>
    </lineage>
</organism>
<reference evidence="1" key="1">
    <citation type="submission" date="2022-10" db="EMBL/GenBank/DDBJ databases">
        <title>Rhodococcus ferula Z13 complete genome.</title>
        <authorList>
            <person name="Long X."/>
            <person name="Zang M."/>
        </authorList>
    </citation>
    <scope>NUCLEOTIDE SEQUENCE</scope>
    <source>
        <strain evidence="1">Z13</strain>
    </source>
</reference>
<dbReference type="EMBL" id="CP107551">
    <property type="protein sequence ID" value="UYP17221.1"/>
    <property type="molecule type" value="Genomic_DNA"/>
</dbReference>
<name>A0ACD4DB08_9NOCA</name>
<sequence>MTKRSLRVTGAAAALTLLTALTGCSSDDSDDSTSDATTTTATSTTSTTSAAAEPAVTVEQLQAQVDVFFDPAATTEQRAAVVENGTDRTAVLEQFTGVLAGYPLTGTVGEITIVDADTVTATTEVAGPHGGAPMPLTFEQIDGTWVIADESACSVLSMGRLSCE</sequence>
<evidence type="ECO:0000313" key="2">
    <source>
        <dbReference type="Proteomes" id="UP001156484"/>
    </source>
</evidence>
<accession>A0ACD4DB08</accession>
<evidence type="ECO:0000313" key="1">
    <source>
        <dbReference type="EMBL" id="UYP17221.1"/>
    </source>
</evidence>
<proteinExistence type="predicted"/>
<dbReference type="Proteomes" id="UP001156484">
    <property type="component" value="Chromosome"/>
</dbReference>